<dbReference type="EMBL" id="AWUE01023007">
    <property type="protein sequence ID" value="OMO55247.1"/>
    <property type="molecule type" value="Genomic_DNA"/>
</dbReference>
<sequence>MAEFVVFHGALPLAKSMHNNLLELGLTPS</sequence>
<comment type="caution">
    <text evidence="1">The sequence shown here is derived from an EMBL/GenBank/DDBJ whole genome shotgun (WGS) entry which is preliminary data.</text>
</comment>
<protein>
    <submittedName>
        <fullName evidence="1">Uncharacterized protein</fullName>
    </submittedName>
</protein>
<accession>A0A1R3GB16</accession>
<dbReference type="AlphaFoldDB" id="A0A1R3GB16"/>
<proteinExistence type="predicted"/>
<keyword evidence="2" id="KW-1185">Reference proteome</keyword>
<evidence type="ECO:0000313" key="2">
    <source>
        <dbReference type="Proteomes" id="UP000187203"/>
    </source>
</evidence>
<name>A0A1R3GB16_9ROSI</name>
<reference evidence="2" key="1">
    <citation type="submission" date="2013-09" db="EMBL/GenBank/DDBJ databases">
        <title>Corchorus olitorius genome sequencing.</title>
        <authorList>
            <person name="Alam M."/>
            <person name="Haque M.S."/>
            <person name="Islam M.S."/>
            <person name="Emdad E.M."/>
            <person name="Islam M.M."/>
            <person name="Ahmed B."/>
            <person name="Halim A."/>
            <person name="Hossen Q.M.M."/>
            <person name="Hossain M.Z."/>
            <person name="Ahmed R."/>
            <person name="Khan M.M."/>
            <person name="Islam R."/>
            <person name="Rashid M.M."/>
            <person name="Khan S.A."/>
            <person name="Rahman M.S."/>
            <person name="Alam M."/>
            <person name="Yahiya A.S."/>
            <person name="Khan M.S."/>
            <person name="Azam M.S."/>
            <person name="Haque T."/>
            <person name="Lashkar M.Z.H."/>
            <person name="Akhand A.I."/>
            <person name="Morshed G."/>
            <person name="Roy S."/>
            <person name="Uddin K.S."/>
            <person name="Rabeya T."/>
            <person name="Hossain A.S."/>
            <person name="Chowdhury A."/>
            <person name="Snigdha A.R."/>
            <person name="Mortoza M.S."/>
            <person name="Matin S.A."/>
            <person name="Hoque S.M.E."/>
            <person name="Islam M.K."/>
            <person name="Roy D.K."/>
            <person name="Haider R."/>
            <person name="Moosa M.M."/>
            <person name="Elias S.M."/>
            <person name="Hasan A.M."/>
            <person name="Jahan S."/>
            <person name="Shafiuddin M."/>
            <person name="Mahmood N."/>
            <person name="Shommy N.S."/>
        </authorList>
    </citation>
    <scope>NUCLEOTIDE SEQUENCE [LARGE SCALE GENOMIC DNA]</scope>
    <source>
        <strain evidence="2">cv. O-4</strain>
    </source>
</reference>
<gene>
    <name evidence="1" type="ORF">COLO4_36104</name>
</gene>
<evidence type="ECO:0000313" key="1">
    <source>
        <dbReference type="EMBL" id="OMO55247.1"/>
    </source>
</evidence>
<dbReference type="Proteomes" id="UP000187203">
    <property type="component" value="Unassembled WGS sequence"/>
</dbReference>
<organism evidence="1 2">
    <name type="scientific">Corchorus olitorius</name>
    <dbReference type="NCBI Taxonomy" id="93759"/>
    <lineage>
        <taxon>Eukaryota</taxon>
        <taxon>Viridiplantae</taxon>
        <taxon>Streptophyta</taxon>
        <taxon>Embryophyta</taxon>
        <taxon>Tracheophyta</taxon>
        <taxon>Spermatophyta</taxon>
        <taxon>Magnoliopsida</taxon>
        <taxon>eudicotyledons</taxon>
        <taxon>Gunneridae</taxon>
        <taxon>Pentapetalae</taxon>
        <taxon>rosids</taxon>
        <taxon>malvids</taxon>
        <taxon>Malvales</taxon>
        <taxon>Malvaceae</taxon>
        <taxon>Grewioideae</taxon>
        <taxon>Apeibeae</taxon>
        <taxon>Corchorus</taxon>
    </lineage>
</organism>